<dbReference type="Pfam" id="PF04827">
    <property type="entry name" value="Plant_tran"/>
    <property type="match status" value="1"/>
</dbReference>
<gene>
    <name evidence="1" type="ORF">PF004_g12267</name>
</gene>
<dbReference type="InterPro" id="IPR006912">
    <property type="entry name" value="Harbinger_derived_prot"/>
</dbReference>
<evidence type="ECO:0000313" key="1">
    <source>
        <dbReference type="EMBL" id="KAE9224256.1"/>
    </source>
</evidence>
<evidence type="ECO:0000313" key="2">
    <source>
        <dbReference type="Proteomes" id="UP000476176"/>
    </source>
</evidence>
<dbReference type="Proteomes" id="UP000476176">
    <property type="component" value="Unassembled WGS sequence"/>
</dbReference>
<dbReference type="EMBL" id="QXGC01000695">
    <property type="protein sequence ID" value="KAE9224256.1"/>
    <property type="molecule type" value="Genomic_DNA"/>
</dbReference>
<organism evidence="1 2">
    <name type="scientific">Phytophthora fragariae</name>
    <dbReference type="NCBI Taxonomy" id="53985"/>
    <lineage>
        <taxon>Eukaryota</taxon>
        <taxon>Sar</taxon>
        <taxon>Stramenopiles</taxon>
        <taxon>Oomycota</taxon>
        <taxon>Peronosporomycetes</taxon>
        <taxon>Peronosporales</taxon>
        <taxon>Peronosporaceae</taxon>
        <taxon>Phytophthora</taxon>
    </lineage>
</organism>
<accession>A0A6G0NVR7</accession>
<dbReference type="AlphaFoldDB" id="A0A6G0NVR7"/>
<reference evidence="1 2" key="1">
    <citation type="submission" date="2018-09" db="EMBL/GenBank/DDBJ databases">
        <title>Genomic investigation of the strawberry pathogen Phytophthora fragariae indicates pathogenicity is determined by transcriptional variation in three key races.</title>
        <authorList>
            <person name="Adams T.M."/>
            <person name="Armitage A.D."/>
            <person name="Sobczyk M.K."/>
            <person name="Bates H.J."/>
            <person name="Dunwell J.M."/>
            <person name="Nellist C.F."/>
            <person name="Harrison R.J."/>
        </authorList>
    </citation>
    <scope>NUCLEOTIDE SEQUENCE [LARGE SCALE GENOMIC DNA]</scope>
    <source>
        <strain evidence="1 2">BC-23</strain>
    </source>
</reference>
<name>A0A6G0NVR7_9STRA</name>
<comment type="caution">
    <text evidence="1">The sequence shown here is derived from an EMBL/GenBank/DDBJ whole genome shotgun (WGS) entry which is preliminary data.</text>
</comment>
<proteinExistence type="predicted"/>
<sequence length="99" mass="10838">MVLEAVADYNLRIWDCNFGSPGSLNDINILGQSPLLNDMLQGISPQVEFTISGNKHYVPYLLADGTVPNFGHTVSFVECKCNVNGHARVRHSPQYDCGG</sequence>
<protein>
    <submittedName>
        <fullName evidence="1">Uncharacterized protein</fullName>
    </submittedName>
</protein>